<accession>A0ABM9FBR5</accession>
<gene>
    <name evidence="1" type="ORF">FBBNIHIM_16165</name>
</gene>
<evidence type="ECO:0000313" key="1">
    <source>
        <dbReference type="EMBL" id="CAH6660646.1"/>
    </source>
</evidence>
<dbReference type="EMBL" id="CALSBS010000015">
    <property type="protein sequence ID" value="CAH6660646.1"/>
    <property type="molecule type" value="Genomic_DNA"/>
</dbReference>
<reference evidence="1" key="1">
    <citation type="submission" date="2022-05" db="EMBL/GenBank/DDBJ databases">
        <authorList>
            <person name="Blom J."/>
        </authorList>
    </citation>
    <scope>NUCLEOTIDE SEQUENCE</scope>
    <source>
        <strain evidence="1">Type strain: CPO20170097</strain>
    </source>
</reference>
<protein>
    <submittedName>
        <fullName evidence="1">Phage major capsid protein E</fullName>
    </submittedName>
</protein>
<dbReference type="RefSeq" id="WP_253898432.1">
    <property type="nucleotide sequence ID" value="NZ_CALSBS010000015.1"/>
</dbReference>
<dbReference type="Proteomes" id="UP001152651">
    <property type="component" value="Unassembled WGS sequence"/>
</dbReference>
<proteinExistence type="predicted"/>
<comment type="caution">
    <text evidence="1">The sequence shown here is derived from an EMBL/GenBank/DDBJ whole genome shotgun (WGS) entry which is preliminary data.</text>
</comment>
<evidence type="ECO:0000313" key="2">
    <source>
        <dbReference type="Proteomes" id="UP001152651"/>
    </source>
</evidence>
<name>A0ABM9FBR5_9ENTR</name>
<sequence>MKLNDFTNLSGQFVKPSGEGFLLSSLGLFTSRPSDTQIIALDTLEDVQREVTKSVARYGSEMSGLNFPKAANVTVQAPLHVYSSTITSQDWQGKRQPGENRQMTAEDVVANHTMKHYLQTRRDVEFAMAQSLLHNVTEATHLREGPTILWNEFWGIEQPQTTVKTGVNANVITELQKATTLLKQKLGGWSSSIKQIYLLASPSLFTAIQANPTAYQAALFGATSRDIVFPDTLGAYDRYNIGRVTVVQIDDPLYGIADGEGYMLASFSNIVEGDLSPYMTYQTPASRHAEVANGPVYPSYHYVLRDKFMNYEVVSELSQIQIPMRPDFILKITGDFTDQAVV</sequence>
<organism evidence="1 2">
    <name type="scientific">Pseudocitrobacter vendiensis</name>
    <dbReference type="NCBI Taxonomy" id="2488306"/>
    <lineage>
        <taxon>Bacteria</taxon>
        <taxon>Pseudomonadati</taxon>
        <taxon>Pseudomonadota</taxon>
        <taxon>Gammaproteobacteria</taxon>
        <taxon>Enterobacterales</taxon>
        <taxon>Enterobacteriaceae</taxon>
        <taxon>Pseudocitrobacter</taxon>
    </lineage>
</organism>
<keyword evidence="2" id="KW-1185">Reference proteome</keyword>